<dbReference type="GO" id="GO:0009055">
    <property type="term" value="F:electron transfer activity"/>
    <property type="evidence" value="ECO:0007669"/>
    <property type="project" value="InterPro"/>
</dbReference>
<dbReference type="eggNOG" id="COG1969">
    <property type="taxonomic scope" value="Bacteria"/>
</dbReference>
<dbReference type="InterPro" id="IPR051542">
    <property type="entry name" value="Hydrogenase_cytochrome"/>
</dbReference>
<dbReference type="GO" id="GO:0005886">
    <property type="term" value="C:plasma membrane"/>
    <property type="evidence" value="ECO:0007669"/>
    <property type="project" value="UniProtKB-SubCell"/>
</dbReference>
<keyword evidence="5" id="KW-0349">Heme</keyword>
<comment type="subcellular location">
    <subcellularLocation>
        <location evidence="1">Cell membrane</location>
        <topology evidence="1">Multi-pass membrane protein</topology>
    </subcellularLocation>
</comment>
<dbReference type="Pfam" id="PF01292">
    <property type="entry name" value="Ni_hydr_CYTB"/>
    <property type="match status" value="1"/>
</dbReference>
<evidence type="ECO:0000256" key="6">
    <source>
        <dbReference type="ARBA" id="ARBA00022692"/>
    </source>
</evidence>
<dbReference type="GO" id="GO:0005506">
    <property type="term" value="F:iron ion binding"/>
    <property type="evidence" value="ECO:0007669"/>
    <property type="project" value="InterPro"/>
</dbReference>
<evidence type="ECO:0000256" key="7">
    <source>
        <dbReference type="ARBA" id="ARBA00022723"/>
    </source>
</evidence>
<keyword evidence="9 12" id="KW-1133">Transmembrane helix</keyword>
<keyword evidence="10" id="KW-0408">Iron</keyword>
<evidence type="ECO:0000313" key="15">
    <source>
        <dbReference type="Proteomes" id="UP000008461"/>
    </source>
</evidence>
<evidence type="ECO:0000256" key="10">
    <source>
        <dbReference type="ARBA" id="ARBA00023004"/>
    </source>
</evidence>
<dbReference type="NCBIfam" id="TIGR02125">
    <property type="entry name" value="CytB-hydogenase"/>
    <property type="match status" value="1"/>
</dbReference>
<organism evidence="14 15">
    <name type="scientific">Haliscomenobacter hydrossis (strain ATCC 27775 / DSM 1100 / LMG 10767 / O)</name>
    <dbReference type="NCBI Taxonomy" id="760192"/>
    <lineage>
        <taxon>Bacteria</taxon>
        <taxon>Pseudomonadati</taxon>
        <taxon>Bacteroidota</taxon>
        <taxon>Saprospiria</taxon>
        <taxon>Saprospirales</taxon>
        <taxon>Haliscomenobacteraceae</taxon>
        <taxon>Haliscomenobacter</taxon>
    </lineage>
</organism>
<dbReference type="GO" id="GO:0020037">
    <property type="term" value="F:heme binding"/>
    <property type="evidence" value="ECO:0007669"/>
    <property type="project" value="TreeGrafter"/>
</dbReference>
<feature type="domain" description="Cytochrome b561 bacterial/Ni-hydrogenase" evidence="13">
    <location>
        <begin position="16"/>
        <end position="220"/>
    </location>
</feature>
<evidence type="ECO:0000256" key="12">
    <source>
        <dbReference type="SAM" id="Phobius"/>
    </source>
</evidence>
<dbReference type="InterPro" id="IPR016174">
    <property type="entry name" value="Di-haem_cyt_TM"/>
</dbReference>
<dbReference type="PANTHER" id="PTHR30485">
    <property type="entry name" value="NI/FE-HYDROGENASE 1 B-TYPE CYTOCHROME SUBUNIT"/>
    <property type="match status" value="1"/>
</dbReference>
<dbReference type="AlphaFoldDB" id="F4L3Z1"/>
<dbReference type="STRING" id="760192.Halhy_1823"/>
<dbReference type="InterPro" id="IPR011577">
    <property type="entry name" value="Cyt_b561_bac/Ni-Hgenase"/>
</dbReference>
<keyword evidence="4" id="KW-1003">Cell membrane</keyword>
<name>F4L3Z1_HALH1</name>
<dbReference type="HOGENOM" id="CLU_075520_0_1_10"/>
<evidence type="ECO:0000256" key="1">
    <source>
        <dbReference type="ARBA" id="ARBA00004651"/>
    </source>
</evidence>
<evidence type="ECO:0000256" key="9">
    <source>
        <dbReference type="ARBA" id="ARBA00022989"/>
    </source>
</evidence>
<keyword evidence="8" id="KW-0249">Electron transport</keyword>
<reference key="2">
    <citation type="submission" date="2011-04" db="EMBL/GenBank/DDBJ databases">
        <title>Complete sequence of chromosome of Haliscomenobacter hydrossis DSM 1100.</title>
        <authorList>
            <consortium name="US DOE Joint Genome Institute (JGI-PGF)"/>
            <person name="Lucas S."/>
            <person name="Han J."/>
            <person name="Lapidus A."/>
            <person name="Bruce D."/>
            <person name="Goodwin L."/>
            <person name="Pitluck S."/>
            <person name="Peters L."/>
            <person name="Kyrpides N."/>
            <person name="Mavromatis K."/>
            <person name="Ivanova N."/>
            <person name="Ovchinnikova G."/>
            <person name="Pagani I."/>
            <person name="Daligault H."/>
            <person name="Detter J.C."/>
            <person name="Han C."/>
            <person name="Land M."/>
            <person name="Hauser L."/>
            <person name="Markowitz V."/>
            <person name="Cheng J.-F."/>
            <person name="Hugenholtz P."/>
            <person name="Woyke T."/>
            <person name="Wu D."/>
            <person name="Verbarg S."/>
            <person name="Frueling A."/>
            <person name="Brambilla E."/>
            <person name="Klenk H.-P."/>
            <person name="Eisen J.A."/>
        </authorList>
    </citation>
    <scope>NUCLEOTIDE SEQUENCE</scope>
    <source>
        <strain>DSM 1100</strain>
    </source>
</reference>
<dbReference type="EMBL" id="CP002691">
    <property type="protein sequence ID" value="AEE49708.1"/>
    <property type="molecule type" value="Genomic_DNA"/>
</dbReference>
<dbReference type="InterPro" id="IPR000516">
    <property type="entry name" value="Ni-dep_Hydgase_cyt-B"/>
</dbReference>
<feature type="transmembrane region" description="Helical" evidence="12">
    <location>
        <begin position="186"/>
        <end position="204"/>
    </location>
</feature>
<sequence>MSEHQIVHHKLLRVFVWELPVRVYHWLNAASITALVVTGFFISNPPALQVSDEAVFRFWFGKIRFIHFVAAYLFLFNFIIRIYWGFVGNKYASWKNFVPTNRRFFQEMWQVIKMDILQLKGKEHIAVGHNALAGFIYFLTFIAFVVQVITGFGLYAATSEWWFPQLFAWVPGVFGGDAPLRHFHHAAMWFFILFAVVHVYLVFYHDYVEGRGEISSMGGGWKFIEEDAVEELKTHHK</sequence>
<evidence type="ECO:0000256" key="11">
    <source>
        <dbReference type="ARBA" id="ARBA00023136"/>
    </source>
</evidence>
<keyword evidence="6 12" id="KW-0812">Transmembrane</keyword>
<keyword evidence="7" id="KW-0479">Metal-binding</keyword>
<evidence type="ECO:0000259" key="13">
    <source>
        <dbReference type="Pfam" id="PF01292"/>
    </source>
</evidence>
<feature type="transmembrane region" description="Helical" evidence="12">
    <location>
        <begin position="132"/>
        <end position="157"/>
    </location>
</feature>
<protein>
    <submittedName>
        <fullName evidence="14">Ni/Fe-hydrogenase, b-type cytochrome subunit</fullName>
    </submittedName>
</protein>
<dbReference type="KEGG" id="hhy:Halhy_1823"/>
<evidence type="ECO:0000313" key="14">
    <source>
        <dbReference type="EMBL" id="AEE49708.1"/>
    </source>
</evidence>
<evidence type="ECO:0000256" key="3">
    <source>
        <dbReference type="ARBA" id="ARBA00022448"/>
    </source>
</evidence>
<evidence type="ECO:0000256" key="2">
    <source>
        <dbReference type="ARBA" id="ARBA00008622"/>
    </source>
</evidence>
<dbReference type="Gene3D" id="1.20.950.20">
    <property type="entry name" value="Transmembrane di-heme cytochromes, Chain C"/>
    <property type="match status" value="1"/>
</dbReference>
<evidence type="ECO:0000256" key="5">
    <source>
        <dbReference type="ARBA" id="ARBA00022617"/>
    </source>
</evidence>
<dbReference type="PANTHER" id="PTHR30485:SF0">
    <property type="entry name" value="NI_FE-HYDROGENASE 1 B-TYPE CYTOCHROME SUBUNIT-RELATED"/>
    <property type="match status" value="1"/>
</dbReference>
<dbReference type="OrthoDB" id="197262at2"/>
<comment type="similarity">
    <text evidence="2">Belongs to the HupC/HyaC/HydC family.</text>
</comment>
<accession>F4L3Z1</accession>
<dbReference type="PRINTS" id="PR00161">
    <property type="entry name" value="NIHGNASECYTB"/>
</dbReference>
<evidence type="ECO:0000256" key="8">
    <source>
        <dbReference type="ARBA" id="ARBA00022982"/>
    </source>
</evidence>
<proteinExistence type="inferred from homology"/>
<gene>
    <name evidence="14" type="ordered locus">Halhy_1823</name>
</gene>
<reference evidence="14 15" key="1">
    <citation type="journal article" date="2011" name="Stand. Genomic Sci.">
        <title>Complete genome sequence of Haliscomenobacter hydrossis type strain (O).</title>
        <authorList>
            <consortium name="US DOE Joint Genome Institute (JGI-PGF)"/>
            <person name="Daligault H."/>
            <person name="Lapidus A."/>
            <person name="Zeytun A."/>
            <person name="Nolan M."/>
            <person name="Lucas S."/>
            <person name="Del Rio T.G."/>
            <person name="Tice H."/>
            <person name="Cheng J.F."/>
            <person name="Tapia R."/>
            <person name="Han C."/>
            <person name="Goodwin L."/>
            <person name="Pitluck S."/>
            <person name="Liolios K."/>
            <person name="Pagani I."/>
            <person name="Ivanova N."/>
            <person name="Huntemann M."/>
            <person name="Mavromatis K."/>
            <person name="Mikhailova N."/>
            <person name="Pati A."/>
            <person name="Chen A."/>
            <person name="Palaniappan K."/>
            <person name="Land M."/>
            <person name="Hauser L."/>
            <person name="Brambilla E.M."/>
            <person name="Rohde M."/>
            <person name="Verbarg S."/>
            <person name="Goker M."/>
            <person name="Bristow J."/>
            <person name="Eisen J.A."/>
            <person name="Markowitz V."/>
            <person name="Hugenholtz P."/>
            <person name="Kyrpides N.C."/>
            <person name="Klenk H.P."/>
            <person name="Woyke T."/>
        </authorList>
    </citation>
    <scope>NUCLEOTIDE SEQUENCE [LARGE SCALE GENOMIC DNA]</scope>
    <source>
        <strain evidence="15">ATCC 27775 / DSM 1100 / LMG 10767 / O</strain>
    </source>
</reference>
<feature type="transmembrane region" description="Helical" evidence="12">
    <location>
        <begin position="21"/>
        <end position="43"/>
    </location>
</feature>
<dbReference type="GO" id="GO:0022904">
    <property type="term" value="P:respiratory electron transport chain"/>
    <property type="evidence" value="ECO:0007669"/>
    <property type="project" value="InterPro"/>
</dbReference>
<keyword evidence="11 12" id="KW-0472">Membrane</keyword>
<dbReference type="Proteomes" id="UP000008461">
    <property type="component" value="Chromosome"/>
</dbReference>
<keyword evidence="15" id="KW-1185">Reference proteome</keyword>
<evidence type="ECO:0000256" key="4">
    <source>
        <dbReference type="ARBA" id="ARBA00022475"/>
    </source>
</evidence>
<keyword evidence="3" id="KW-0813">Transport</keyword>
<dbReference type="RefSeq" id="WP_013764261.1">
    <property type="nucleotide sequence ID" value="NC_015510.1"/>
</dbReference>
<feature type="transmembrane region" description="Helical" evidence="12">
    <location>
        <begin position="63"/>
        <end position="84"/>
    </location>
</feature>
<dbReference type="SUPFAM" id="SSF81342">
    <property type="entry name" value="Transmembrane di-heme cytochromes"/>
    <property type="match status" value="1"/>
</dbReference>